<keyword evidence="4" id="KW-1185">Reference proteome</keyword>
<dbReference type="Pfam" id="PF12680">
    <property type="entry name" value="SnoaL_2"/>
    <property type="match status" value="1"/>
</dbReference>
<feature type="region of interest" description="Disordered" evidence="1">
    <location>
        <begin position="24"/>
        <end position="51"/>
    </location>
</feature>
<gene>
    <name evidence="3" type="ORF">BSAL_16005</name>
</gene>
<proteinExistence type="predicted"/>
<dbReference type="AlphaFoldDB" id="A0A0S4JEG6"/>
<feature type="compositionally biased region" description="Low complexity" evidence="1">
    <location>
        <begin position="24"/>
        <end position="50"/>
    </location>
</feature>
<evidence type="ECO:0000259" key="2">
    <source>
        <dbReference type="Pfam" id="PF12680"/>
    </source>
</evidence>
<sequence length="187" mass="20604">MFLRRSTTRRLLLSHNSSRLALLTSSRKSSSSAGNSGSSATPSSSSSSPAPHKAIPYPIILQHFLHACNDGNKDVMEPFLHHNFVYEQAPVMPLQPKPTSLFKYDFLKRTVDNRSAFTSRTTEIGQMISQGNIVVVESKATAVLAVDVPKMAKKGDKMEVFATTWFEFDQSTSTIVKMKGYECVGGQ</sequence>
<evidence type="ECO:0000256" key="1">
    <source>
        <dbReference type="SAM" id="MobiDB-lite"/>
    </source>
</evidence>
<dbReference type="SUPFAM" id="SSF54427">
    <property type="entry name" value="NTF2-like"/>
    <property type="match status" value="1"/>
</dbReference>
<evidence type="ECO:0000313" key="4">
    <source>
        <dbReference type="Proteomes" id="UP000051952"/>
    </source>
</evidence>
<dbReference type="Proteomes" id="UP000051952">
    <property type="component" value="Unassembled WGS sequence"/>
</dbReference>
<evidence type="ECO:0000313" key="3">
    <source>
        <dbReference type="EMBL" id="CUG88557.1"/>
    </source>
</evidence>
<dbReference type="InterPro" id="IPR032710">
    <property type="entry name" value="NTF2-like_dom_sf"/>
</dbReference>
<accession>A0A0S4JEG6</accession>
<name>A0A0S4JEG6_BODSA</name>
<reference evidence="4" key="1">
    <citation type="submission" date="2015-09" db="EMBL/GenBank/DDBJ databases">
        <authorList>
            <consortium name="Pathogen Informatics"/>
        </authorList>
    </citation>
    <scope>NUCLEOTIDE SEQUENCE [LARGE SCALE GENOMIC DNA]</scope>
    <source>
        <strain evidence="4">Lake Konstanz</strain>
    </source>
</reference>
<dbReference type="Gene3D" id="3.10.450.50">
    <property type="match status" value="1"/>
</dbReference>
<feature type="domain" description="SnoaL-like" evidence="2">
    <location>
        <begin position="62"/>
        <end position="169"/>
    </location>
</feature>
<dbReference type="InterPro" id="IPR037401">
    <property type="entry name" value="SnoaL-like"/>
</dbReference>
<dbReference type="VEuPathDB" id="TriTrypDB:BSAL_16005"/>
<protein>
    <recommendedName>
        <fullName evidence="2">SnoaL-like domain-containing protein</fullName>
    </recommendedName>
</protein>
<organism evidence="3 4">
    <name type="scientific">Bodo saltans</name>
    <name type="common">Flagellated protozoan</name>
    <dbReference type="NCBI Taxonomy" id="75058"/>
    <lineage>
        <taxon>Eukaryota</taxon>
        <taxon>Discoba</taxon>
        <taxon>Euglenozoa</taxon>
        <taxon>Kinetoplastea</taxon>
        <taxon>Metakinetoplastina</taxon>
        <taxon>Eubodonida</taxon>
        <taxon>Bodonidae</taxon>
        <taxon>Bodo</taxon>
    </lineage>
</organism>
<dbReference type="EMBL" id="CYKH01001652">
    <property type="protein sequence ID" value="CUG88557.1"/>
    <property type="molecule type" value="Genomic_DNA"/>
</dbReference>